<evidence type="ECO:0000313" key="8">
    <source>
        <dbReference type="Proteomes" id="UP001499942"/>
    </source>
</evidence>
<proteinExistence type="predicted"/>
<protein>
    <submittedName>
        <fullName evidence="7">DoxX family protein</fullName>
    </submittedName>
</protein>
<comment type="caution">
    <text evidence="7">The sequence shown here is derived from an EMBL/GenBank/DDBJ whole genome shotgun (WGS) entry which is preliminary data.</text>
</comment>
<evidence type="ECO:0000256" key="2">
    <source>
        <dbReference type="ARBA" id="ARBA00022692"/>
    </source>
</evidence>
<keyword evidence="3 6" id="KW-1133">Transmembrane helix</keyword>
<keyword evidence="8" id="KW-1185">Reference proteome</keyword>
<accession>A0ABP6A7M8</accession>
<gene>
    <name evidence="7" type="ORF">GCM10010393_48850</name>
</gene>
<name>A0ABP6A7M8_9ACTN</name>
<evidence type="ECO:0000313" key="7">
    <source>
        <dbReference type="EMBL" id="GAA2510130.1"/>
    </source>
</evidence>
<dbReference type="InterPro" id="IPR032808">
    <property type="entry name" value="DoxX"/>
</dbReference>
<feature type="transmembrane region" description="Helical" evidence="6">
    <location>
        <begin position="75"/>
        <end position="93"/>
    </location>
</feature>
<feature type="transmembrane region" description="Helical" evidence="6">
    <location>
        <begin position="36"/>
        <end position="55"/>
    </location>
</feature>
<feature type="transmembrane region" description="Helical" evidence="6">
    <location>
        <begin position="100"/>
        <end position="118"/>
    </location>
</feature>
<evidence type="ECO:0000256" key="1">
    <source>
        <dbReference type="ARBA" id="ARBA00004141"/>
    </source>
</evidence>
<evidence type="ECO:0000256" key="5">
    <source>
        <dbReference type="SAM" id="MobiDB-lite"/>
    </source>
</evidence>
<keyword evidence="2 6" id="KW-0812">Transmembrane</keyword>
<dbReference type="EMBL" id="BAAASR010000027">
    <property type="protein sequence ID" value="GAA2510130.1"/>
    <property type="molecule type" value="Genomic_DNA"/>
</dbReference>
<evidence type="ECO:0000256" key="4">
    <source>
        <dbReference type="ARBA" id="ARBA00023136"/>
    </source>
</evidence>
<comment type="subcellular location">
    <subcellularLocation>
        <location evidence="1">Membrane</location>
        <topology evidence="1">Multi-pass membrane protein</topology>
    </subcellularLocation>
</comment>
<organism evidence="7 8">
    <name type="scientific">Streptomyces gobitricini</name>
    <dbReference type="NCBI Taxonomy" id="68211"/>
    <lineage>
        <taxon>Bacteria</taxon>
        <taxon>Bacillati</taxon>
        <taxon>Actinomycetota</taxon>
        <taxon>Actinomycetes</taxon>
        <taxon>Kitasatosporales</taxon>
        <taxon>Streptomycetaceae</taxon>
        <taxon>Streptomyces</taxon>
    </lineage>
</organism>
<feature type="region of interest" description="Disordered" evidence="5">
    <location>
        <begin position="1"/>
        <end position="26"/>
    </location>
</feature>
<dbReference type="Proteomes" id="UP001499942">
    <property type="component" value="Unassembled WGS sequence"/>
</dbReference>
<feature type="transmembrane region" description="Helical" evidence="6">
    <location>
        <begin position="124"/>
        <end position="141"/>
    </location>
</feature>
<keyword evidence="4 6" id="KW-0472">Membrane</keyword>
<dbReference type="Pfam" id="PF13564">
    <property type="entry name" value="DoxX_2"/>
    <property type="match status" value="1"/>
</dbReference>
<evidence type="ECO:0000256" key="6">
    <source>
        <dbReference type="SAM" id="Phobius"/>
    </source>
</evidence>
<dbReference type="RefSeq" id="WP_344364905.1">
    <property type="nucleotide sequence ID" value="NZ_BAAASR010000027.1"/>
</dbReference>
<sequence length="156" mass="15884">MTATTAPATTAPATTAPATTAPATGAAGTTRRAHTAVWALQIVLALFFAIPSAGPKLVGHSAAATSFDAIGLGDWFMYLVGALELAGAVALVVPALSGVAALALIGLMAGALVTQLAFLGGEYWFTPVIFALLLAVVARTRRNRTATLLRRVRGRV</sequence>
<reference evidence="8" key="1">
    <citation type="journal article" date="2019" name="Int. J. Syst. Evol. Microbiol.">
        <title>The Global Catalogue of Microorganisms (GCM) 10K type strain sequencing project: providing services to taxonomists for standard genome sequencing and annotation.</title>
        <authorList>
            <consortium name="The Broad Institute Genomics Platform"/>
            <consortium name="The Broad Institute Genome Sequencing Center for Infectious Disease"/>
            <person name="Wu L."/>
            <person name="Ma J."/>
        </authorList>
    </citation>
    <scope>NUCLEOTIDE SEQUENCE [LARGE SCALE GENOMIC DNA]</scope>
    <source>
        <strain evidence="8">JCM 5062</strain>
    </source>
</reference>
<evidence type="ECO:0000256" key="3">
    <source>
        <dbReference type="ARBA" id="ARBA00022989"/>
    </source>
</evidence>